<evidence type="ECO:0000313" key="12">
    <source>
        <dbReference type="Proteomes" id="UP000655208"/>
    </source>
</evidence>
<dbReference type="AlphaFoldDB" id="A0A917TBW5"/>
<name>A0A917TBW5_9ACTN</name>
<reference evidence="11" key="2">
    <citation type="submission" date="2020-09" db="EMBL/GenBank/DDBJ databases">
        <authorList>
            <person name="Sun Q."/>
            <person name="Zhou Y."/>
        </authorList>
    </citation>
    <scope>NUCLEOTIDE SEQUENCE</scope>
    <source>
        <strain evidence="11">CGMCC 4.7308</strain>
    </source>
</reference>
<dbReference type="InterPro" id="IPR001469">
    <property type="entry name" value="ATP_synth_F1_dsu/esu"/>
</dbReference>
<dbReference type="PANTHER" id="PTHR13822">
    <property type="entry name" value="ATP SYNTHASE DELTA/EPSILON CHAIN"/>
    <property type="match status" value="1"/>
</dbReference>
<dbReference type="NCBIfam" id="TIGR01216">
    <property type="entry name" value="ATP_synt_epsi"/>
    <property type="match status" value="1"/>
</dbReference>
<keyword evidence="3 8" id="KW-0813">Transport</keyword>
<dbReference type="PANTHER" id="PTHR13822:SF10">
    <property type="entry name" value="ATP SYNTHASE EPSILON CHAIN, CHLOROPLASTIC"/>
    <property type="match status" value="1"/>
</dbReference>
<proteinExistence type="inferred from homology"/>
<gene>
    <name evidence="8 11" type="primary">atpC</name>
    <name evidence="11" type="ORF">GCM10011594_42570</name>
</gene>
<comment type="function">
    <text evidence="8">Produces ATP from ADP in the presence of a proton gradient across the membrane.</text>
</comment>
<dbReference type="InterPro" id="IPR036771">
    <property type="entry name" value="ATPsynth_dsu/esu_N"/>
</dbReference>
<reference evidence="11" key="1">
    <citation type="journal article" date="2014" name="Int. J. Syst. Evol. Microbiol.">
        <title>Complete genome sequence of Corynebacterium casei LMG S-19264T (=DSM 44701T), isolated from a smear-ripened cheese.</title>
        <authorList>
            <consortium name="US DOE Joint Genome Institute (JGI-PGF)"/>
            <person name="Walter F."/>
            <person name="Albersmeier A."/>
            <person name="Kalinowski J."/>
            <person name="Ruckert C."/>
        </authorList>
    </citation>
    <scope>NUCLEOTIDE SEQUENCE</scope>
    <source>
        <strain evidence="11">CGMCC 4.7308</strain>
    </source>
</reference>
<sequence length="136" mass="14376">MEAEPSVAEMQVDLVAVERQIWSGTAQMVVARTVDGDIGVLPGHAPLLAQLREGFAARIVSPDGSVMSVAVHGGFLSVTRDGVSILAEDAELRDEIDVTHARKAYEDAKARGGDSADALQELRRARAQLLAAGESI</sequence>
<keyword evidence="8" id="KW-1003">Cell membrane</keyword>
<evidence type="ECO:0000313" key="11">
    <source>
        <dbReference type="EMBL" id="GGM17941.1"/>
    </source>
</evidence>
<dbReference type="EMBL" id="BMNA01000019">
    <property type="protein sequence ID" value="GGM17941.1"/>
    <property type="molecule type" value="Genomic_DNA"/>
</dbReference>
<dbReference type="HAMAP" id="MF_00530">
    <property type="entry name" value="ATP_synth_epsil_bac"/>
    <property type="match status" value="1"/>
</dbReference>
<evidence type="ECO:0000259" key="10">
    <source>
        <dbReference type="Pfam" id="PF02823"/>
    </source>
</evidence>
<keyword evidence="5 8" id="KW-0472">Membrane</keyword>
<evidence type="ECO:0000256" key="9">
    <source>
        <dbReference type="RuleBase" id="RU003656"/>
    </source>
</evidence>
<keyword evidence="6 8" id="KW-0139">CF(1)</keyword>
<comment type="subcellular location">
    <subcellularLocation>
        <location evidence="1 8">Cell membrane</location>
        <topology evidence="1 8">Peripheral membrane protein</topology>
    </subcellularLocation>
</comment>
<feature type="domain" description="ATP synthase F1 complex delta/epsilon subunit N-terminal" evidence="10">
    <location>
        <begin position="10"/>
        <end position="90"/>
    </location>
</feature>
<evidence type="ECO:0000256" key="6">
    <source>
        <dbReference type="ARBA" id="ARBA00023196"/>
    </source>
</evidence>
<dbReference type="GO" id="GO:0046933">
    <property type="term" value="F:proton-transporting ATP synthase activity, rotational mechanism"/>
    <property type="evidence" value="ECO:0007669"/>
    <property type="project" value="UniProtKB-UniRule"/>
</dbReference>
<keyword evidence="8" id="KW-0375">Hydrogen ion transport</keyword>
<organism evidence="11 12">
    <name type="scientific">Nakamurella endophytica</name>
    <dbReference type="NCBI Taxonomy" id="1748367"/>
    <lineage>
        <taxon>Bacteria</taxon>
        <taxon>Bacillati</taxon>
        <taxon>Actinomycetota</taxon>
        <taxon>Actinomycetes</taxon>
        <taxon>Nakamurellales</taxon>
        <taxon>Nakamurellaceae</taxon>
        <taxon>Nakamurella</taxon>
    </lineage>
</organism>
<dbReference type="NCBIfam" id="NF009977">
    <property type="entry name" value="PRK13442.1"/>
    <property type="match status" value="1"/>
</dbReference>
<comment type="caution">
    <text evidence="11">The sequence shown here is derived from an EMBL/GenBank/DDBJ whole genome shotgun (WGS) entry which is preliminary data.</text>
</comment>
<comment type="similarity">
    <text evidence="2 8 9">Belongs to the ATPase epsilon chain family.</text>
</comment>
<keyword evidence="7 8" id="KW-0066">ATP synthesis</keyword>
<evidence type="ECO:0000256" key="7">
    <source>
        <dbReference type="ARBA" id="ARBA00023310"/>
    </source>
</evidence>
<dbReference type="InterPro" id="IPR020546">
    <property type="entry name" value="ATP_synth_F1_dsu/esu_N"/>
</dbReference>
<keyword evidence="4 8" id="KW-0406">Ion transport</keyword>
<dbReference type="GO" id="GO:0005886">
    <property type="term" value="C:plasma membrane"/>
    <property type="evidence" value="ECO:0007669"/>
    <property type="project" value="UniProtKB-SubCell"/>
</dbReference>
<dbReference type="Pfam" id="PF02823">
    <property type="entry name" value="ATP-synt_DE_N"/>
    <property type="match status" value="1"/>
</dbReference>
<evidence type="ECO:0000256" key="8">
    <source>
        <dbReference type="HAMAP-Rule" id="MF_00530"/>
    </source>
</evidence>
<dbReference type="SUPFAM" id="SSF51344">
    <property type="entry name" value="Epsilon subunit of F1F0-ATP synthase N-terminal domain"/>
    <property type="match status" value="1"/>
</dbReference>
<protein>
    <recommendedName>
        <fullName evidence="8">ATP synthase epsilon chain</fullName>
    </recommendedName>
    <alternativeName>
        <fullName evidence="8">ATP synthase F1 sector epsilon subunit</fullName>
    </alternativeName>
    <alternativeName>
        <fullName evidence="8">F-ATPase epsilon subunit</fullName>
    </alternativeName>
</protein>
<dbReference type="GO" id="GO:0005524">
    <property type="term" value="F:ATP binding"/>
    <property type="evidence" value="ECO:0007669"/>
    <property type="project" value="UniProtKB-UniRule"/>
</dbReference>
<dbReference type="Proteomes" id="UP000655208">
    <property type="component" value="Unassembled WGS sequence"/>
</dbReference>
<dbReference type="GO" id="GO:0045259">
    <property type="term" value="C:proton-transporting ATP synthase complex"/>
    <property type="evidence" value="ECO:0007669"/>
    <property type="project" value="UniProtKB-KW"/>
</dbReference>
<dbReference type="Gene3D" id="2.60.15.10">
    <property type="entry name" value="F0F1 ATP synthase delta/epsilon subunit, N-terminal"/>
    <property type="match status" value="1"/>
</dbReference>
<evidence type="ECO:0000256" key="4">
    <source>
        <dbReference type="ARBA" id="ARBA00023065"/>
    </source>
</evidence>
<accession>A0A917TBW5</accession>
<dbReference type="CDD" id="cd12152">
    <property type="entry name" value="F1-ATPase_delta"/>
    <property type="match status" value="1"/>
</dbReference>
<keyword evidence="12" id="KW-1185">Reference proteome</keyword>
<evidence type="ECO:0000256" key="5">
    <source>
        <dbReference type="ARBA" id="ARBA00023136"/>
    </source>
</evidence>
<evidence type="ECO:0000256" key="3">
    <source>
        <dbReference type="ARBA" id="ARBA00022448"/>
    </source>
</evidence>
<evidence type="ECO:0000256" key="1">
    <source>
        <dbReference type="ARBA" id="ARBA00004202"/>
    </source>
</evidence>
<comment type="subunit">
    <text evidence="8 9">F-type ATPases have 2 components, CF(1) - the catalytic core - and CF(0) - the membrane proton channel. CF(1) has five subunits: alpha(3), beta(3), gamma(1), delta(1), epsilon(1). CF(0) has three main subunits: a, b and c.</text>
</comment>
<evidence type="ECO:0000256" key="2">
    <source>
        <dbReference type="ARBA" id="ARBA00005712"/>
    </source>
</evidence>